<dbReference type="PANTHER" id="PTHR43289:SF34">
    <property type="entry name" value="SERINE_THREONINE-PROTEIN KINASE YBDM-RELATED"/>
    <property type="match status" value="1"/>
</dbReference>
<dbReference type="Pfam" id="PF00069">
    <property type="entry name" value="Pkinase"/>
    <property type="match status" value="1"/>
</dbReference>
<dbReference type="InterPro" id="IPR015943">
    <property type="entry name" value="WD40/YVTN_repeat-like_dom_sf"/>
</dbReference>
<dbReference type="Gene3D" id="3.30.200.20">
    <property type="entry name" value="Phosphorylase Kinase, domain 1"/>
    <property type="match status" value="1"/>
</dbReference>
<accession>A0A5R8YYS4</accession>
<evidence type="ECO:0000256" key="4">
    <source>
        <dbReference type="ARBA" id="ARBA00022840"/>
    </source>
</evidence>
<evidence type="ECO:0000313" key="6">
    <source>
        <dbReference type="EMBL" id="TLP57916.1"/>
    </source>
</evidence>
<dbReference type="SMART" id="SM00220">
    <property type="entry name" value="S_TKc"/>
    <property type="match status" value="1"/>
</dbReference>
<dbReference type="Gene3D" id="1.10.510.10">
    <property type="entry name" value="Transferase(Phosphotransferase) domain 1"/>
    <property type="match status" value="1"/>
</dbReference>
<keyword evidence="3" id="KW-0418">Kinase</keyword>
<dbReference type="SUPFAM" id="SSF56112">
    <property type="entry name" value="Protein kinase-like (PK-like)"/>
    <property type="match status" value="1"/>
</dbReference>
<keyword evidence="1" id="KW-0808">Transferase</keyword>
<evidence type="ECO:0000256" key="3">
    <source>
        <dbReference type="ARBA" id="ARBA00022777"/>
    </source>
</evidence>
<reference evidence="6" key="1">
    <citation type="submission" date="2019-05" db="EMBL/GenBank/DDBJ databases">
        <title>Isolation, diversity and antifungal activity of Actinobacteria from wheat.</title>
        <authorList>
            <person name="Yu B."/>
        </authorList>
    </citation>
    <scope>NUCLEOTIDE SEQUENCE [LARGE SCALE GENOMIC DNA]</scope>
    <source>
        <strain evidence="6">NEAU-HEGS1-5</strain>
    </source>
</reference>
<dbReference type="PROSITE" id="PS00108">
    <property type="entry name" value="PROTEIN_KINASE_ST"/>
    <property type="match status" value="1"/>
</dbReference>
<dbReference type="InterPro" id="IPR008271">
    <property type="entry name" value="Ser/Thr_kinase_AS"/>
</dbReference>
<dbReference type="InterPro" id="IPR049052">
    <property type="entry name" value="nSTAND1"/>
</dbReference>
<protein>
    <recommendedName>
        <fullName evidence="5">Protein kinase domain-containing protein</fullName>
    </recommendedName>
</protein>
<evidence type="ECO:0000256" key="2">
    <source>
        <dbReference type="ARBA" id="ARBA00022741"/>
    </source>
</evidence>
<dbReference type="InterPro" id="IPR000719">
    <property type="entry name" value="Prot_kinase_dom"/>
</dbReference>
<keyword evidence="2" id="KW-0547">Nucleotide-binding</keyword>
<sequence length="1186" mass="126096">MTADALRPGDPERLGPYRLASRLGSGGQGVVYEGYDEAANRVAVKVLHAYLSGDSPLRRRFTREVTAARQVASFCTARILDHDLDGERPYIVTEFVPGPSLRTAVREEAPLSGDRLHRLALGVATALAAIHQADVVHRDLKPENVLLGPDGPRVIDFGIARAAGLSLTSLGELAGTPTYMAPELFSGGRAEPAADVFAWGAVVLFAATGRDAFTAPTTFAVVNRLLNHDPDVDVLPEGLRELVRAGLSKDPSARPSARRLLLALLSGGSGGSGGGRVTLAEGARAAADVRPPGAGPVDEPALGAVAERCYAGLTPSERQAARDLLLRLVDVRDHDETPRSAALDELIEVRHAEPVLAAFEQAEVVRRQGDTVALRNAALLYAWPRLREWVTGDRDALGRHRELGEAARRWARNGRRPEDLLHGTALRQALEWTAATNLTLNTTERTFVEASRSGSVRRTRRRRLTTTGLAVLLVTSLTAGAFACQQSVRTDETGNRLADERARATARRVALQADALREADPVKAMLLSVAAYRIAPVPEAGSAVLSSLAQRERSVFTDPAPANEGRTLSPDGRTLVSAGAGRVTAYDVATGRPVRTFAGIGEAPATAALGPDGDTLALARGKTMELWSLRTGRRLGGGRWGPKEMIGDAGRPDSVEFSPGGGYIVVRDNIGGPYTALWNVARRAPEKPEKRYGYLGGALLGPGDGFGVVDGALRTFPGGGTPVGKRLPPGRARAVLALSPDGALAAVQGTGTRLWNLSTGRWDRRVLPGLSTDAVFGPDGRFLITYDDSAGGHITLWRLEDAAPIIRLTVASEIVGSPRLDSGNRTLSILDDAGRVTAYDVGRLTGPRRVLPPDARQAQFTASGDALFALTGDTVRRWSVPGFRQTGRIGAGRKGLIMRVGPDGRTVVTLHPDGLAGPTIWDAASGRRLGEVPLTQEHDRSDMRISPDGRLLAVSHALPNDYYGQGTVVIVDLARREQVMRFGDVAGGALSFSSDSRYLVTADQGGADVIDLVARKVLDPAEGPGTLARRWMTFAPRGPLAASPYGSRAVALWDTRSWRTTGQVFRVPGDVLGVTFSPDGRILAVAHDTRVTMFDTVAGRRLGGSWTVTTGGFDSSVMDGPMPALAFTADGALLRVVGHDGASQDLPADPAKAVPAVCERAGRPLTQQEWREHVGAELNYQQVCTP</sequence>
<dbReference type="GO" id="GO:0005524">
    <property type="term" value="F:ATP binding"/>
    <property type="evidence" value="ECO:0007669"/>
    <property type="project" value="UniProtKB-KW"/>
</dbReference>
<evidence type="ECO:0000256" key="1">
    <source>
        <dbReference type="ARBA" id="ARBA00022679"/>
    </source>
</evidence>
<dbReference type="CDD" id="cd14014">
    <property type="entry name" value="STKc_PknB_like"/>
    <property type="match status" value="1"/>
</dbReference>
<dbReference type="AlphaFoldDB" id="A0A5R8YYS4"/>
<evidence type="ECO:0000313" key="7">
    <source>
        <dbReference type="Proteomes" id="UP000309033"/>
    </source>
</evidence>
<gene>
    <name evidence="6" type="ORF">FED44_20405</name>
</gene>
<dbReference type="Gene3D" id="2.130.10.10">
    <property type="entry name" value="YVTN repeat-like/Quinoprotein amine dehydrogenase"/>
    <property type="match status" value="4"/>
</dbReference>
<dbReference type="PROSITE" id="PS50011">
    <property type="entry name" value="PROTEIN_KINASE_DOM"/>
    <property type="match status" value="1"/>
</dbReference>
<evidence type="ECO:0000259" key="5">
    <source>
        <dbReference type="PROSITE" id="PS50011"/>
    </source>
</evidence>
<name>A0A5R8YYS4_9ACTN</name>
<dbReference type="OrthoDB" id="582179at2"/>
<dbReference type="Proteomes" id="UP000309033">
    <property type="component" value="Unassembled WGS sequence"/>
</dbReference>
<organism evidence="6 7">
    <name type="scientific">Microbispora triticiradicis</name>
    <dbReference type="NCBI Taxonomy" id="2200763"/>
    <lineage>
        <taxon>Bacteria</taxon>
        <taxon>Bacillati</taxon>
        <taxon>Actinomycetota</taxon>
        <taxon>Actinomycetes</taxon>
        <taxon>Streptosporangiales</taxon>
        <taxon>Streptosporangiaceae</taxon>
        <taxon>Microbispora</taxon>
    </lineage>
</organism>
<dbReference type="SUPFAM" id="SSF82171">
    <property type="entry name" value="DPP6 N-terminal domain-like"/>
    <property type="match status" value="2"/>
</dbReference>
<proteinExistence type="predicted"/>
<dbReference type="PANTHER" id="PTHR43289">
    <property type="entry name" value="MITOGEN-ACTIVATED PROTEIN KINASE KINASE KINASE 20-RELATED"/>
    <property type="match status" value="1"/>
</dbReference>
<dbReference type="GO" id="GO:0004674">
    <property type="term" value="F:protein serine/threonine kinase activity"/>
    <property type="evidence" value="ECO:0007669"/>
    <property type="project" value="TreeGrafter"/>
</dbReference>
<feature type="domain" description="Protein kinase" evidence="5">
    <location>
        <begin position="17"/>
        <end position="265"/>
    </location>
</feature>
<comment type="caution">
    <text evidence="6">The sequence shown here is derived from an EMBL/GenBank/DDBJ whole genome shotgun (WGS) entry which is preliminary data.</text>
</comment>
<keyword evidence="7" id="KW-1185">Reference proteome</keyword>
<dbReference type="InterPro" id="IPR011009">
    <property type="entry name" value="Kinase-like_dom_sf"/>
</dbReference>
<dbReference type="Pfam" id="PF20703">
    <property type="entry name" value="nSTAND1"/>
    <property type="match status" value="1"/>
</dbReference>
<dbReference type="EMBL" id="VANP01000007">
    <property type="protein sequence ID" value="TLP57916.1"/>
    <property type="molecule type" value="Genomic_DNA"/>
</dbReference>
<keyword evidence="4" id="KW-0067">ATP-binding</keyword>